<keyword evidence="11" id="KW-1185">Reference proteome</keyword>
<dbReference type="InterPro" id="IPR050197">
    <property type="entry name" value="Aldolase_class_II_sugar_metab"/>
</dbReference>
<reference evidence="10 11" key="1">
    <citation type="submission" date="2020-07" db="EMBL/GenBank/DDBJ databases">
        <authorList>
            <person name="Feng X."/>
        </authorList>
    </citation>
    <scope>NUCLEOTIDE SEQUENCE [LARGE SCALE GENOMIC DNA]</scope>
    <source>
        <strain evidence="10 11">JCM14086</strain>
    </source>
</reference>
<keyword evidence="6" id="KW-0862">Zinc</keyword>
<organism evidence="10 11">
    <name type="scientific">Puniceicoccus vermicola</name>
    <dbReference type="NCBI Taxonomy" id="388746"/>
    <lineage>
        <taxon>Bacteria</taxon>
        <taxon>Pseudomonadati</taxon>
        <taxon>Verrucomicrobiota</taxon>
        <taxon>Opitutia</taxon>
        <taxon>Puniceicoccales</taxon>
        <taxon>Puniceicoccaceae</taxon>
        <taxon>Puniceicoccus</taxon>
    </lineage>
</organism>
<comment type="cofactor">
    <cofactor evidence="2">
        <name>Zn(2+)</name>
        <dbReference type="ChEBI" id="CHEBI:29105"/>
    </cofactor>
</comment>
<keyword evidence="7" id="KW-0413">Isomerase</keyword>
<dbReference type="GO" id="GO:0008742">
    <property type="term" value="F:L-ribulose-phosphate 4-epimerase activity"/>
    <property type="evidence" value="ECO:0007669"/>
    <property type="project" value="UniProtKB-EC"/>
</dbReference>
<dbReference type="PANTHER" id="PTHR22789:SF8">
    <property type="entry name" value="L-RIBULOSE-5-PHOSPHATE 4-EPIMERASE SGBE"/>
    <property type="match status" value="1"/>
</dbReference>
<evidence type="ECO:0000259" key="9">
    <source>
        <dbReference type="SMART" id="SM01007"/>
    </source>
</evidence>
<evidence type="ECO:0000313" key="11">
    <source>
        <dbReference type="Proteomes" id="UP000525652"/>
    </source>
</evidence>
<evidence type="ECO:0000256" key="2">
    <source>
        <dbReference type="ARBA" id="ARBA00001947"/>
    </source>
</evidence>
<evidence type="ECO:0000256" key="1">
    <source>
        <dbReference type="ARBA" id="ARBA00001726"/>
    </source>
</evidence>
<comment type="catalytic activity">
    <reaction evidence="1">
        <text>L-ribulose 5-phosphate = D-xylulose 5-phosphate</text>
        <dbReference type="Rhea" id="RHEA:22368"/>
        <dbReference type="ChEBI" id="CHEBI:57737"/>
        <dbReference type="ChEBI" id="CHEBI:58226"/>
        <dbReference type="EC" id="5.1.3.4"/>
    </reaction>
</comment>
<accession>A0A7X1B2U2</accession>
<dbReference type="PANTHER" id="PTHR22789">
    <property type="entry name" value="FUCULOSE PHOSPHATE ALDOLASE"/>
    <property type="match status" value="1"/>
</dbReference>
<sequence>MNYQLIREECCEANLALPKTGLVDLTFGNVSVLDPDKSVFAIKPSGVDYGELRPEQMVIVDLEGKIVEGELRPSSDTPTHRRLFLAFAESGMRSVVHTHSRSAVAFAQAGRSIPCLGTTHADHFYGSVPVTRAMTAEEINGEYEWETGNVIVETFGQMDPMEIPAVLVRGHGPFAWNVSASKAVEYALALEIVADMALKTFSIAADSPGIDQTLLDKHFLRKHGKSAYYGQG</sequence>
<gene>
    <name evidence="10" type="primary">araD</name>
    <name evidence="10" type="ORF">H5P30_17205</name>
</gene>
<proteinExistence type="inferred from homology"/>
<dbReference type="GO" id="GO:0019323">
    <property type="term" value="P:pentose catabolic process"/>
    <property type="evidence" value="ECO:0007669"/>
    <property type="project" value="TreeGrafter"/>
</dbReference>
<evidence type="ECO:0000256" key="8">
    <source>
        <dbReference type="ARBA" id="ARBA00023277"/>
    </source>
</evidence>
<dbReference type="FunFam" id="3.40.225.10:FF:000001">
    <property type="entry name" value="L-ribulose-5-phosphate 4-epimerase UlaF"/>
    <property type="match status" value="1"/>
</dbReference>
<protein>
    <recommendedName>
        <fullName evidence="4">L-ribulose-5-phosphate 4-epimerase</fullName>
        <ecNumber evidence="4">5.1.3.4</ecNumber>
    </recommendedName>
</protein>
<comment type="caution">
    <text evidence="10">The sequence shown here is derived from an EMBL/GenBank/DDBJ whole genome shotgun (WGS) entry which is preliminary data.</text>
</comment>
<dbReference type="EMBL" id="JACHVA010000127">
    <property type="protein sequence ID" value="MBC2603523.1"/>
    <property type="molecule type" value="Genomic_DNA"/>
</dbReference>
<dbReference type="RefSeq" id="WP_185694151.1">
    <property type="nucleotide sequence ID" value="NZ_JACHVA010000127.1"/>
</dbReference>
<evidence type="ECO:0000256" key="7">
    <source>
        <dbReference type="ARBA" id="ARBA00023235"/>
    </source>
</evidence>
<dbReference type="InterPro" id="IPR036409">
    <property type="entry name" value="Aldolase_II/adducin_N_sf"/>
</dbReference>
<evidence type="ECO:0000256" key="6">
    <source>
        <dbReference type="ARBA" id="ARBA00022833"/>
    </source>
</evidence>
<dbReference type="InterPro" id="IPR001303">
    <property type="entry name" value="Aldolase_II/adducin_N"/>
</dbReference>
<dbReference type="EC" id="5.1.3.4" evidence="4"/>
<keyword evidence="8" id="KW-0119">Carbohydrate metabolism</keyword>
<dbReference type="Gene3D" id="3.40.225.10">
    <property type="entry name" value="Class II aldolase/adducin N-terminal domain"/>
    <property type="match status" value="1"/>
</dbReference>
<dbReference type="AlphaFoldDB" id="A0A7X1B2U2"/>
<dbReference type="GO" id="GO:0016832">
    <property type="term" value="F:aldehyde-lyase activity"/>
    <property type="evidence" value="ECO:0007669"/>
    <property type="project" value="TreeGrafter"/>
</dbReference>
<evidence type="ECO:0000256" key="5">
    <source>
        <dbReference type="ARBA" id="ARBA00022723"/>
    </source>
</evidence>
<dbReference type="GO" id="GO:0005829">
    <property type="term" value="C:cytosol"/>
    <property type="evidence" value="ECO:0007669"/>
    <property type="project" value="TreeGrafter"/>
</dbReference>
<evidence type="ECO:0000313" key="10">
    <source>
        <dbReference type="EMBL" id="MBC2603523.1"/>
    </source>
</evidence>
<dbReference type="SMART" id="SM01007">
    <property type="entry name" value="Aldolase_II"/>
    <property type="match status" value="1"/>
</dbReference>
<dbReference type="GO" id="GO:0046872">
    <property type="term" value="F:metal ion binding"/>
    <property type="evidence" value="ECO:0007669"/>
    <property type="project" value="UniProtKB-KW"/>
</dbReference>
<comment type="similarity">
    <text evidence="3">Belongs to the aldolase class II family. AraD/FucA subfamily.</text>
</comment>
<keyword evidence="5" id="KW-0479">Metal-binding</keyword>
<evidence type="ECO:0000256" key="3">
    <source>
        <dbReference type="ARBA" id="ARBA00010037"/>
    </source>
</evidence>
<dbReference type="Pfam" id="PF00596">
    <property type="entry name" value="Aldolase_II"/>
    <property type="match status" value="1"/>
</dbReference>
<feature type="domain" description="Class II aldolase/adducin N-terminal" evidence="9">
    <location>
        <begin position="8"/>
        <end position="198"/>
    </location>
</feature>
<name>A0A7X1B2U2_9BACT</name>
<evidence type="ECO:0000256" key="4">
    <source>
        <dbReference type="ARBA" id="ARBA00013186"/>
    </source>
</evidence>
<dbReference type="Proteomes" id="UP000525652">
    <property type="component" value="Unassembled WGS sequence"/>
</dbReference>
<dbReference type="NCBIfam" id="NF006047">
    <property type="entry name" value="PRK08193.1"/>
    <property type="match status" value="1"/>
</dbReference>
<dbReference type="SUPFAM" id="SSF53639">
    <property type="entry name" value="AraD/HMP-PK domain-like"/>
    <property type="match status" value="1"/>
</dbReference>